<comment type="caution">
    <text evidence="3">The sequence shown here is derived from an EMBL/GenBank/DDBJ whole genome shotgun (WGS) entry which is preliminary data.</text>
</comment>
<dbReference type="AlphaFoldDB" id="A0ABC9YXB0"/>
<dbReference type="SUPFAM" id="SSF53474">
    <property type="entry name" value="alpha/beta-Hydrolases"/>
    <property type="match status" value="1"/>
</dbReference>
<accession>A0ABC9YXB0</accession>
<evidence type="ECO:0000259" key="2">
    <source>
        <dbReference type="Pfam" id="PF00561"/>
    </source>
</evidence>
<sequence>MSTVSSLATSAHSRAASASSRSTVHTADGVALEVRIHGPRRARLTVVLSHGHCGRSESWTAVRSALLKRYPDARIVCYDHRGHGRSALADRRTYTLAQLADDLHAVLEAVAPTGPVILVGHSMGGMSVLTYVSRHPHEIGSRITGIGLIATAASSLTEDGLGRFLRHPLISLFRAAVHHAPGRMHHAKLLAGRAFAPIVHRARRGDHTFGPRLLTLANAMHHQTPIVTMAAFLEAFTTYDRTDALATLSAIPTLILCGSTDSITPPTHSIAMAAAVDYSDLVLVEGAGHSVIMEQPGRVADALTRLLTRAHDTHRNTGRYLPVAV</sequence>
<keyword evidence="4" id="KW-1185">Reference proteome</keyword>
<dbReference type="PANTHER" id="PTHR43194">
    <property type="entry name" value="HYDROLASE ALPHA/BETA FOLD FAMILY"/>
    <property type="match status" value="1"/>
</dbReference>
<name>A0ABC9YXB0_9NOCA</name>
<evidence type="ECO:0000256" key="1">
    <source>
        <dbReference type="SAM" id="MobiDB-lite"/>
    </source>
</evidence>
<dbReference type="GO" id="GO:0016787">
    <property type="term" value="F:hydrolase activity"/>
    <property type="evidence" value="ECO:0007669"/>
    <property type="project" value="UniProtKB-KW"/>
</dbReference>
<proteinExistence type="predicted"/>
<feature type="domain" description="AB hydrolase-1" evidence="2">
    <location>
        <begin position="45"/>
        <end position="296"/>
    </location>
</feature>
<gene>
    <name evidence="3" type="ORF">NSK11_contig00065-0038</name>
</gene>
<feature type="region of interest" description="Disordered" evidence="1">
    <location>
        <begin position="1"/>
        <end position="22"/>
    </location>
</feature>
<dbReference type="Pfam" id="PF00561">
    <property type="entry name" value="Abhydrolase_1"/>
    <property type="match status" value="1"/>
</dbReference>
<keyword evidence="3" id="KW-0378">Hydrolase</keyword>
<organism evidence="3 4">
    <name type="scientific">Nocardia seriolae</name>
    <dbReference type="NCBI Taxonomy" id="37332"/>
    <lineage>
        <taxon>Bacteria</taxon>
        <taxon>Bacillati</taxon>
        <taxon>Actinomycetota</taxon>
        <taxon>Actinomycetes</taxon>
        <taxon>Mycobacteriales</taxon>
        <taxon>Nocardiaceae</taxon>
        <taxon>Nocardia</taxon>
    </lineage>
</organism>
<protein>
    <submittedName>
        <fullName evidence="3">Hydrolase</fullName>
    </submittedName>
</protein>
<dbReference type="InterPro" id="IPR029058">
    <property type="entry name" value="AB_hydrolase_fold"/>
</dbReference>
<reference evidence="3 4" key="2">
    <citation type="journal article" date="2016" name="Genome Announc.">
        <title>Draft Genome Sequence of Erythromycin- and Oxytetracycline-Sensitive Nocardia seriolae Strain U-1 (NBRC 110359).</title>
        <authorList>
            <person name="Imajoh M."/>
            <person name="Sukeda M."/>
            <person name="Shimizu M."/>
            <person name="Yamane J."/>
            <person name="Ohnishi K."/>
            <person name="Oshima S."/>
        </authorList>
    </citation>
    <scope>NUCLEOTIDE SEQUENCE [LARGE SCALE GENOMIC DNA]</scope>
    <source>
        <strain evidence="3 4">U-1</strain>
    </source>
</reference>
<evidence type="ECO:0000313" key="3">
    <source>
        <dbReference type="EMBL" id="GAP29856.1"/>
    </source>
</evidence>
<evidence type="ECO:0000313" key="4">
    <source>
        <dbReference type="Proteomes" id="UP000037179"/>
    </source>
</evidence>
<dbReference type="InterPro" id="IPR050228">
    <property type="entry name" value="Carboxylesterase_BioH"/>
</dbReference>
<dbReference type="Gene3D" id="3.40.50.1820">
    <property type="entry name" value="alpha/beta hydrolase"/>
    <property type="match status" value="1"/>
</dbReference>
<dbReference type="PANTHER" id="PTHR43194:SF2">
    <property type="entry name" value="PEROXISOMAL MEMBRANE PROTEIN LPX1"/>
    <property type="match status" value="1"/>
</dbReference>
<dbReference type="EMBL" id="BBYQ01000065">
    <property type="protein sequence ID" value="GAP29856.1"/>
    <property type="molecule type" value="Genomic_DNA"/>
</dbReference>
<dbReference type="InterPro" id="IPR000073">
    <property type="entry name" value="AB_hydrolase_1"/>
</dbReference>
<dbReference type="RefSeq" id="WP_036548365.1">
    <property type="nucleotide sequence ID" value="NZ_AP028459.1"/>
</dbReference>
<reference evidence="4" key="1">
    <citation type="submission" date="2015-07" db="EMBL/GenBank/DDBJ databases">
        <title>Nocardia seriolae U-1 whole genome shotgun sequence.</title>
        <authorList>
            <person name="Imajoh M."/>
            <person name="Fukumoto Y."/>
            <person name="Sukeda M."/>
            <person name="Yamane J."/>
            <person name="Yamasaki K."/>
            <person name="Shimizu M."/>
            <person name="Ohnishi K."/>
            <person name="Oshima S."/>
        </authorList>
    </citation>
    <scope>NUCLEOTIDE SEQUENCE [LARGE SCALE GENOMIC DNA]</scope>
    <source>
        <strain evidence="4">U-1</strain>
    </source>
</reference>
<dbReference type="Proteomes" id="UP000037179">
    <property type="component" value="Unassembled WGS sequence"/>
</dbReference>